<gene>
    <name evidence="9" type="ORF">E1298_39685</name>
</gene>
<feature type="region of interest" description="Disordered" evidence="6">
    <location>
        <begin position="606"/>
        <end position="630"/>
    </location>
</feature>
<organism evidence="9 10">
    <name type="scientific">Actinomadura rubrisoli</name>
    <dbReference type="NCBI Taxonomy" id="2530368"/>
    <lineage>
        <taxon>Bacteria</taxon>
        <taxon>Bacillati</taxon>
        <taxon>Actinomycetota</taxon>
        <taxon>Actinomycetes</taxon>
        <taxon>Streptosporangiales</taxon>
        <taxon>Thermomonosporaceae</taxon>
        <taxon>Actinomadura</taxon>
    </lineage>
</organism>
<evidence type="ECO:0000259" key="8">
    <source>
        <dbReference type="Pfam" id="PF22924"/>
    </source>
</evidence>
<dbReference type="GO" id="GO:0003997">
    <property type="term" value="F:acyl-CoA oxidase activity"/>
    <property type="evidence" value="ECO:0007669"/>
    <property type="project" value="InterPro"/>
</dbReference>
<evidence type="ECO:0000313" key="9">
    <source>
        <dbReference type="EMBL" id="TDD67144.1"/>
    </source>
</evidence>
<dbReference type="InterPro" id="IPR046373">
    <property type="entry name" value="Acyl-CoA_Oxase/DH_mid-dom_sf"/>
</dbReference>
<comment type="caution">
    <text evidence="9">The sequence shown here is derived from an EMBL/GenBank/DDBJ whole genome shotgun (WGS) entry which is preliminary data.</text>
</comment>
<feature type="domain" description="Acyl-CoA oxidase C-alpha1" evidence="8">
    <location>
        <begin position="321"/>
        <end position="438"/>
    </location>
</feature>
<dbReference type="SUPFAM" id="SSF56645">
    <property type="entry name" value="Acyl-CoA dehydrogenase NM domain-like"/>
    <property type="match status" value="1"/>
</dbReference>
<dbReference type="GO" id="GO:0033540">
    <property type="term" value="P:fatty acid beta-oxidation using acyl-CoA oxidase"/>
    <property type="evidence" value="ECO:0007669"/>
    <property type="project" value="TreeGrafter"/>
</dbReference>
<evidence type="ECO:0000313" key="10">
    <source>
        <dbReference type="Proteomes" id="UP000294513"/>
    </source>
</evidence>
<keyword evidence="10" id="KW-1185">Reference proteome</keyword>
<dbReference type="Pfam" id="PF01756">
    <property type="entry name" value="ACOX"/>
    <property type="match status" value="1"/>
</dbReference>
<keyword evidence="5" id="KW-0560">Oxidoreductase</keyword>
<name>A0A4R5A8Y6_9ACTN</name>
<dbReference type="GO" id="GO:0055088">
    <property type="term" value="P:lipid homeostasis"/>
    <property type="evidence" value="ECO:0007669"/>
    <property type="project" value="TreeGrafter"/>
</dbReference>
<dbReference type="InterPro" id="IPR036250">
    <property type="entry name" value="AcylCo_DH-like_C"/>
</dbReference>
<comment type="similarity">
    <text evidence="2">Belongs to the acyl-CoA oxidase family.</text>
</comment>
<proteinExistence type="inferred from homology"/>
<evidence type="ECO:0000259" key="7">
    <source>
        <dbReference type="Pfam" id="PF01756"/>
    </source>
</evidence>
<evidence type="ECO:0000256" key="5">
    <source>
        <dbReference type="ARBA" id="ARBA00023002"/>
    </source>
</evidence>
<dbReference type="Proteomes" id="UP000294513">
    <property type="component" value="Unassembled WGS sequence"/>
</dbReference>
<evidence type="ECO:0000256" key="3">
    <source>
        <dbReference type="ARBA" id="ARBA00022630"/>
    </source>
</evidence>
<protein>
    <submittedName>
        <fullName evidence="9">Uncharacterized protein</fullName>
    </submittedName>
</protein>
<comment type="cofactor">
    <cofactor evidence="1">
        <name>FAD</name>
        <dbReference type="ChEBI" id="CHEBI:57692"/>
    </cofactor>
</comment>
<dbReference type="RefSeq" id="WP_131902540.1">
    <property type="nucleotide sequence ID" value="NZ_SMKU01000367.1"/>
</dbReference>
<dbReference type="GO" id="GO:0005504">
    <property type="term" value="F:fatty acid binding"/>
    <property type="evidence" value="ECO:0007669"/>
    <property type="project" value="TreeGrafter"/>
</dbReference>
<dbReference type="InterPro" id="IPR009100">
    <property type="entry name" value="AcylCoA_DH/oxidase_NM_dom_sf"/>
</dbReference>
<evidence type="ECO:0000256" key="1">
    <source>
        <dbReference type="ARBA" id="ARBA00001974"/>
    </source>
</evidence>
<dbReference type="InterPro" id="IPR002655">
    <property type="entry name" value="Acyl-CoA_oxidase_C"/>
</dbReference>
<dbReference type="InterPro" id="IPR055060">
    <property type="entry name" value="ACOX_C_alpha1"/>
</dbReference>
<reference evidence="9 10" key="1">
    <citation type="submission" date="2019-03" db="EMBL/GenBank/DDBJ databases">
        <title>Draft genome sequences of novel Actinobacteria.</title>
        <authorList>
            <person name="Sahin N."/>
            <person name="Ay H."/>
            <person name="Saygin H."/>
        </authorList>
    </citation>
    <scope>NUCLEOTIDE SEQUENCE [LARGE SCALE GENOMIC DNA]</scope>
    <source>
        <strain evidence="9 10">H3C3</strain>
    </source>
</reference>
<dbReference type="Gene3D" id="1.20.140.10">
    <property type="entry name" value="Butyryl-CoA Dehydrogenase, subunit A, domain 3"/>
    <property type="match status" value="2"/>
</dbReference>
<dbReference type="PANTHER" id="PTHR10909">
    <property type="entry name" value="ELECTRON TRANSPORT OXIDOREDUCTASE"/>
    <property type="match status" value="1"/>
</dbReference>
<dbReference type="OrthoDB" id="1144545at2"/>
<dbReference type="SUPFAM" id="SSF47203">
    <property type="entry name" value="Acyl-CoA dehydrogenase C-terminal domain-like"/>
    <property type="match status" value="2"/>
</dbReference>
<dbReference type="InterPro" id="IPR012258">
    <property type="entry name" value="Acyl-CoA_oxidase"/>
</dbReference>
<sequence length="630" mass="65539">MATGTSGDTGTGGDGLAAFVRGTSLDDKARAWVAEAVPEEFFGYPDGLTARGHQALTYARLRHAGLTAPPAAGLLDDPPALCALLERAAMADPALFHVMLLHYTLALGPILRFGAGQEGPRRERAALESMEAFGALLMTEVGRSNSHLAPRTVARRDPATGGFVLSTPDAAAAKFPTNTAHPEVAKVAAVYATLVHGGRERGVFVFAVPLRGPDGRVPAGVDVVAAPETTGLPVDYAAVRLEGLRVPYEAWLRDGAGFGADGSFHDPAGSPAARLTRSMGIGPAVWRAVISASAAITRASAGMLLAHSAGRTTLGRLAPRRPLTDYRNQQEAVLGALASAYALTAVAGHVQERPAAAPAEGGPRTAWAPWSAVDRDLALLKAAATVQAEETVSACRAHSGAPGFAAVERLNAYRGLCHAYLNAGGDNELILYDTARAMADLDRYTPPEEAAGPPDEGDLLSPRVWLFLARGAERRMRDRLAARVGAALRAGLDPFAAWNDNLVLAARTARACADRTVLEILGGALEAGPDALRPVLGLHALNWIDRRAGDLLNEGVVPPGALEEVWALRRRVCDELAPRAADLAAALELPAPITAPGAFAGAFAGGARGPSDRGPAPDFLGKRHATAPTS</sequence>
<dbReference type="AlphaFoldDB" id="A0A4R5A8Y6"/>
<dbReference type="GO" id="GO:0071949">
    <property type="term" value="F:FAD binding"/>
    <property type="evidence" value="ECO:0007669"/>
    <property type="project" value="InterPro"/>
</dbReference>
<dbReference type="PANTHER" id="PTHR10909:SF382">
    <property type="entry name" value="ACYL-COENZYME A OXIDASE"/>
    <property type="match status" value="1"/>
</dbReference>
<dbReference type="EMBL" id="SMKU01000367">
    <property type="protein sequence ID" value="TDD67144.1"/>
    <property type="molecule type" value="Genomic_DNA"/>
</dbReference>
<keyword evidence="4" id="KW-0274">FAD</keyword>
<dbReference type="Gene3D" id="2.40.110.10">
    <property type="entry name" value="Butyryl-CoA Dehydrogenase, subunit A, domain 2"/>
    <property type="match status" value="1"/>
</dbReference>
<evidence type="ECO:0000256" key="6">
    <source>
        <dbReference type="SAM" id="MobiDB-lite"/>
    </source>
</evidence>
<keyword evidence="3" id="KW-0285">Flavoprotein</keyword>
<dbReference type="Pfam" id="PF22924">
    <property type="entry name" value="ACOX_C_alpha1"/>
    <property type="match status" value="1"/>
</dbReference>
<feature type="domain" description="Acyl-CoA oxidase C-terminal" evidence="7">
    <location>
        <begin position="479"/>
        <end position="589"/>
    </location>
</feature>
<accession>A0A4R5A8Y6</accession>
<evidence type="ECO:0000256" key="4">
    <source>
        <dbReference type="ARBA" id="ARBA00022827"/>
    </source>
</evidence>
<evidence type="ECO:0000256" key="2">
    <source>
        <dbReference type="ARBA" id="ARBA00006288"/>
    </source>
</evidence>